<sequence>MEARQLLAEFNKIQKPIQDAIESNHYVDLGSVEYIDLENTTMMKIKVIPSYGFHKGQEYFITLQLRTNEWPLVFIDSVLFDTIKTIQYLKNKGRSGPHKGICIKLFSYAYKFPKYFKNICNSQWENYVFQLISFFNSFDHDFEKGNGIKSNFKELLTTSEWIDL</sequence>
<proteinExistence type="predicted"/>
<dbReference type="EMBL" id="MN740887">
    <property type="protein sequence ID" value="QHU16628.1"/>
    <property type="molecule type" value="Genomic_DNA"/>
</dbReference>
<evidence type="ECO:0000313" key="1">
    <source>
        <dbReference type="EMBL" id="QHU16628.1"/>
    </source>
</evidence>
<name>A0A6C0KJX8_9ZZZZ</name>
<reference evidence="1" key="1">
    <citation type="journal article" date="2020" name="Nature">
        <title>Giant virus diversity and host interactions through global metagenomics.</title>
        <authorList>
            <person name="Schulz F."/>
            <person name="Roux S."/>
            <person name="Paez-Espino D."/>
            <person name="Jungbluth S."/>
            <person name="Walsh D.A."/>
            <person name="Denef V.J."/>
            <person name="McMahon K.D."/>
            <person name="Konstantinidis K.T."/>
            <person name="Eloe-Fadrosh E.A."/>
            <person name="Kyrpides N.C."/>
            <person name="Woyke T."/>
        </authorList>
    </citation>
    <scope>NUCLEOTIDE SEQUENCE</scope>
    <source>
        <strain evidence="1">GVMAG-S-3300012000-53</strain>
    </source>
</reference>
<accession>A0A6C0KJX8</accession>
<organism evidence="1">
    <name type="scientific">viral metagenome</name>
    <dbReference type="NCBI Taxonomy" id="1070528"/>
    <lineage>
        <taxon>unclassified sequences</taxon>
        <taxon>metagenomes</taxon>
        <taxon>organismal metagenomes</taxon>
    </lineage>
</organism>
<protein>
    <submittedName>
        <fullName evidence="1">Uncharacterized protein</fullName>
    </submittedName>
</protein>
<dbReference type="AlphaFoldDB" id="A0A6C0KJX8"/>